<organism evidence="1 2">
    <name type="scientific">Psychrobacillus insolitus</name>
    <dbReference type="NCBI Taxonomy" id="1461"/>
    <lineage>
        <taxon>Bacteria</taxon>
        <taxon>Bacillati</taxon>
        <taxon>Bacillota</taxon>
        <taxon>Bacilli</taxon>
        <taxon>Bacillales</taxon>
        <taxon>Bacillaceae</taxon>
        <taxon>Psychrobacillus</taxon>
    </lineage>
</organism>
<evidence type="ECO:0000313" key="1">
    <source>
        <dbReference type="EMBL" id="PZX08163.1"/>
    </source>
</evidence>
<dbReference type="Proteomes" id="UP000248646">
    <property type="component" value="Unassembled WGS sequence"/>
</dbReference>
<keyword evidence="2" id="KW-1185">Reference proteome</keyword>
<proteinExistence type="predicted"/>
<name>A0A2W7N7Y8_9BACI</name>
<dbReference type="AlphaFoldDB" id="A0A2W7N7Y8"/>
<sequence length="225" mass="25991">MKKMKQVLMQEIVEVEVSGKKVIRGTVIDLGTDVIVLYNGKNFVYIPMTHIQCFRKDYNNEEYIHAPTELPMIYVDESKEDMNLAEILIQAKGKSVEMHVTDHHSLHGYITDIQQNYLSFYSPIYKTMYISTDHVKWLIPYAQNINPYGIANTLKAELLNENLLKNTFAEQIGNLKDTLVILNAGGQREHLGKIIDVDDQIIEFQNARMSTTYFNLDHIKTIHQV</sequence>
<evidence type="ECO:0000313" key="2">
    <source>
        <dbReference type="Proteomes" id="UP000248646"/>
    </source>
</evidence>
<dbReference type="OrthoDB" id="2716151at2"/>
<comment type="caution">
    <text evidence="1">The sequence shown here is derived from an EMBL/GenBank/DDBJ whole genome shotgun (WGS) entry which is preliminary data.</text>
</comment>
<accession>A0A2W7N7Y8</accession>
<evidence type="ECO:0008006" key="3">
    <source>
        <dbReference type="Google" id="ProtNLM"/>
    </source>
</evidence>
<protein>
    <recommendedName>
        <fullName evidence="3">DUF2642 domain-containing protein</fullName>
    </recommendedName>
</protein>
<reference evidence="1 2" key="1">
    <citation type="submission" date="2018-06" db="EMBL/GenBank/DDBJ databases">
        <title>Genomic Encyclopedia of Type Strains, Phase IV (KMG-IV): sequencing the most valuable type-strain genomes for metagenomic binning, comparative biology and taxonomic classification.</title>
        <authorList>
            <person name="Goeker M."/>
        </authorList>
    </citation>
    <scope>NUCLEOTIDE SEQUENCE [LARGE SCALE GENOMIC DNA]</scope>
    <source>
        <strain evidence="1 2">DSM 5</strain>
    </source>
</reference>
<gene>
    <name evidence="1" type="ORF">C7437_1011286</name>
</gene>
<dbReference type="EMBL" id="QKZI01000001">
    <property type="protein sequence ID" value="PZX08163.1"/>
    <property type="molecule type" value="Genomic_DNA"/>
</dbReference>
<dbReference type="RefSeq" id="WP_111438755.1">
    <property type="nucleotide sequence ID" value="NZ_QKZI01000001.1"/>
</dbReference>